<protein>
    <submittedName>
        <fullName evidence="6">M28 family peptidase</fullName>
    </submittedName>
</protein>
<dbReference type="Gene3D" id="3.50.30.30">
    <property type="match status" value="1"/>
</dbReference>
<evidence type="ECO:0000259" key="5">
    <source>
        <dbReference type="Pfam" id="PF04389"/>
    </source>
</evidence>
<dbReference type="InterPro" id="IPR003137">
    <property type="entry name" value="PA_domain"/>
</dbReference>
<keyword evidence="7" id="KW-1185">Reference proteome</keyword>
<comment type="caution">
    <text evidence="6">The sequence shown here is derived from an EMBL/GenBank/DDBJ whole genome shotgun (WGS) entry which is preliminary data.</text>
</comment>
<proteinExistence type="inferred from homology"/>
<dbReference type="Proteomes" id="UP000570166">
    <property type="component" value="Unassembled WGS sequence"/>
</dbReference>
<dbReference type="Gene3D" id="1.20.930.40">
    <property type="entry name" value="Transferrin receptor-like, dimerisation domain"/>
    <property type="match status" value="1"/>
</dbReference>
<organism evidence="6 7">
    <name type="scientific">Sphingomonas chungangi</name>
    <dbReference type="NCBI Taxonomy" id="2683589"/>
    <lineage>
        <taxon>Bacteria</taxon>
        <taxon>Pseudomonadati</taxon>
        <taxon>Pseudomonadota</taxon>
        <taxon>Alphaproteobacteria</taxon>
        <taxon>Sphingomonadales</taxon>
        <taxon>Sphingomonadaceae</taxon>
        <taxon>Sphingomonas</taxon>
    </lineage>
</organism>
<sequence>MVGLVLRCGRAAGGRPGKGVNRGVTVFTKLLAGAALASLAFGQTMAATLDAHAAEAKLDASVSSADQLAWLKDFSSAPNHVGSPHDKQNAETTLALFKSWGWDAHIETFQVLYPTPISTTLELITPEKVTLGGQEPPVAGDPTSSNTAGALPPYVAYQGDGDVTAPVVYVNYGMPDDYEALARRGIDVKGKIVLARYGAGWRGLKPKLAQEHGAVGCLIYSDPANDGYAHWDSYPAGGGRPDHAVQRGSVQDMTMYPGDPLTPGIGATADAKRLTRETAPTILKIPALPISWADASKILAGLQGPVVTDKDRGALGMAYHWGGTDAVQVHLAVKSDWSLKTLYDVIATMKGAKRPDEWVIRANHRDGWVFGASDPLTGHGAMLSEAKALGQLAKAGWRPDRTIVYASWDGEEPGLLGSTEWAETHADELQKKAVIYINTDNSVRGVLEAEASHDLQHFVNSAARDVTDPETHASVLERERADILASAYDGSADDAAAVKAAKGGGDLLVGALGSGSDYSAFLQHLGIPAINLGFFGEDASSGSYHSVYDSFTHVTKFDDPGLVYGAALSKLVGRLVLRAADADVGRARYSDLATTVARYVGEVKKLADDQREKDKTREELTAEGDFKLGSNVLDPTLAPTAKPATPLIDFAALDKASDRLARSAGAADGVLAKADTLPPAVRAKLDADLRGIDQAMLSPDGLPGRPWYRNLIYAPGTLTGYGAKTLPGVREAIEQRRFADAVAYVAKTAAALNAYSDRLDAAVRDAKP</sequence>
<accession>A0A838L3X3</accession>
<feature type="signal peptide" evidence="2">
    <location>
        <begin position="1"/>
        <end position="46"/>
    </location>
</feature>
<dbReference type="Pfam" id="PF04253">
    <property type="entry name" value="TFR_dimer"/>
    <property type="match status" value="1"/>
</dbReference>
<evidence type="ECO:0000259" key="4">
    <source>
        <dbReference type="Pfam" id="PF04253"/>
    </source>
</evidence>
<evidence type="ECO:0000256" key="2">
    <source>
        <dbReference type="SAM" id="SignalP"/>
    </source>
</evidence>
<evidence type="ECO:0000256" key="1">
    <source>
        <dbReference type="ARBA" id="ARBA00005634"/>
    </source>
</evidence>
<evidence type="ECO:0000259" key="3">
    <source>
        <dbReference type="Pfam" id="PF02225"/>
    </source>
</evidence>
<reference evidence="6 7" key="1">
    <citation type="submission" date="2020-07" db="EMBL/GenBank/DDBJ databases">
        <authorList>
            <person name="Sun Q."/>
        </authorList>
    </citation>
    <scope>NUCLEOTIDE SEQUENCE [LARGE SCALE GENOMIC DNA]</scope>
    <source>
        <strain evidence="6 7">CGMCC 1.13654</strain>
    </source>
</reference>
<dbReference type="SUPFAM" id="SSF47672">
    <property type="entry name" value="Transferrin receptor-like dimerisation domain"/>
    <property type="match status" value="1"/>
</dbReference>
<dbReference type="EMBL" id="JACEIB010000001">
    <property type="protein sequence ID" value="MBA2933109.1"/>
    <property type="molecule type" value="Genomic_DNA"/>
</dbReference>
<dbReference type="InterPro" id="IPR036757">
    <property type="entry name" value="TFR-like_dimer_dom_sf"/>
</dbReference>
<dbReference type="AlphaFoldDB" id="A0A838L3X3"/>
<feature type="domain" description="Transferrin receptor-like dimerisation" evidence="4">
    <location>
        <begin position="648"/>
        <end position="759"/>
    </location>
</feature>
<dbReference type="FunFam" id="3.40.630.10:FF:000101">
    <property type="entry name" value="N-acetylated alpha-linked acidic dipeptidase like 1"/>
    <property type="match status" value="1"/>
</dbReference>
<dbReference type="SUPFAM" id="SSF53187">
    <property type="entry name" value="Zn-dependent exopeptidases"/>
    <property type="match status" value="1"/>
</dbReference>
<keyword evidence="2" id="KW-0732">Signal</keyword>
<evidence type="ECO:0000313" key="7">
    <source>
        <dbReference type="Proteomes" id="UP000570166"/>
    </source>
</evidence>
<dbReference type="InterPro" id="IPR007365">
    <property type="entry name" value="TFR-like_dimer_dom"/>
</dbReference>
<dbReference type="Pfam" id="PF02225">
    <property type="entry name" value="PA"/>
    <property type="match status" value="1"/>
</dbReference>
<dbReference type="Pfam" id="PF04389">
    <property type="entry name" value="Peptidase_M28"/>
    <property type="match status" value="1"/>
</dbReference>
<dbReference type="InterPro" id="IPR046450">
    <property type="entry name" value="PA_dom_sf"/>
</dbReference>
<dbReference type="InterPro" id="IPR007484">
    <property type="entry name" value="Peptidase_M28"/>
</dbReference>
<feature type="chain" id="PRO_5032409129" evidence="2">
    <location>
        <begin position="47"/>
        <end position="768"/>
    </location>
</feature>
<feature type="domain" description="Peptidase M28" evidence="5">
    <location>
        <begin position="345"/>
        <end position="555"/>
    </location>
</feature>
<dbReference type="PANTHER" id="PTHR10404">
    <property type="entry name" value="N-ACETYLATED-ALPHA-LINKED ACIDIC DIPEPTIDASE"/>
    <property type="match status" value="1"/>
</dbReference>
<name>A0A838L3X3_9SPHN</name>
<gene>
    <name evidence="6" type="ORF">HZF05_03260</name>
</gene>
<dbReference type="InterPro" id="IPR039373">
    <property type="entry name" value="Peptidase_M28B"/>
</dbReference>
<evidence type="ECO:0000313" key="6">
    <source>
        <dbReference type="EMBL" id="MBA2933109.1"/>
    </source>
</evidence>
<dbReference type="PANTHER" id="PTHR10404:SF46">
    <property type="entry name" value="VACUOLAR PROTEIN SORTING-ASSOCIATED PROTEIN 70"/>
    <property type="match status" value="1"/>
</dbReference>
<dbReference type="SUPFAM" id="SSF52025">
    <property type="entry name" value="PA domain"/>
    <property type="match status" value="1"/>
</dbReference>
<comment type="similarity">
    <text evidence="1">Belongs to the peptidase M28 family. M28B subfamily.</text>
</comment>
<dbReference type="CDD" id="cd02121">
    <property type="entry name" value="PA_GCPII_like"/>
    <property type="match status" value="1"/>
</dbReference>
<feature type="domain" description="PA" evidence="3">
    <location>
        <begin position="163"/>
        <end position="230"/>
    </location>
</feature>
<dbReference type="Gene3D" id="3.40.630.10">
    <property type="entry name" value="Zn peptidases"/>
    <property type="match status" value="1"/>
</dbReference>